<dbReference type="AlphaFoldDB" id="A0A1I6RG35"/>
<organism evidence="2 3">
    <name type="scientific">Lutibacter maritimus</name>
    <dbReference type="NCBI Taxonomy" id="593133"/>
    <lineage>
        <taxon>Bacteria</taxon>
        <taxon>Pseudomonadati</taxon>
        <taxon>Bacteroidota</taxon>
        <taxon>Flavobacteriia</taxon>
        <taxon>Flavobacteriales</taxon>
        <taxon>Flavobacteriaceae</taxon>
        <taxon>Lutibacter</taxon>
    </lineage>
</organism>
<protein>
    <recommendedName>
        <fullName evidence="1">DUF1835 domain-containing protein</fullName>
    </recommendedName>
</protein>
<dbReference type="STRING" id="593133.SAMN04488006_2439"/>
<dbReference type="Proteomes" id="UP000199312">
    <property type="component" value="Unassembled WGS sequence"/>
</dbReference>
<proteinExistence type="predicted"/>
<name>A0A1I6RG35_9FLAO</name>
<evidence type="ECO:0000313" key="3">
    <source>
        <dbReference type="Proteomes" id="UP000199312"/>
    </source>
</evidence>
<dbReference type="RefSeq" id="WP_090227080.1">
    <property type="nucleotide sequence ID" value="NZ_FOZP01000006.1"/>
</dbReference>
<gene>
    <name evidence="2" type="ORF">SAMN04488006_2439</name>
</gene>
<dbReference type="EMBL" id="FOZP01000006">
    <property type="protein sequence ID" value="SFS63693.1"/>
    <property type="molecule type" value="Genomic_DNA"/>
</dbReference>
<reference evidence="3" key="1">
    <citation type="submission" date="2016-10" db="EMBL/GenBank/DDBJ databases">
        <authorList>
            <person name="Varghese N."/>
            <person name="Submissions S."/>
        </authorList>
    </citation>
    <scope>NUCLEOTIDE SEQUENCE [LARGE SCALE GENOMIC DNA]</scope>
    <source>
        <strain evidence="3">DSM 24450</strain>
    </source>
</reference>
<feature type="domain" description="DUF1835" evidence="1">
    <location>
        <begin position="17"/>
        <end position="114"/>
    </location>
</feature>
<keyword evidence="3" id="KW-1185">Reference proteome</keyword>
<sequence length="281" mass="33025">MTNSIHVLNGDAILPIFQKSGIKGDIVICREMFCEGPILEQVASDDFWKQRYAFFEKYFSIGKLEYFDKTIKEILKIEDLAVYDEIVLWFEYDLFCQVNLLAMCSFLLQNYRKDVTYNLVCTGRVKGKTKLHSLSDFSSEEYVALYKNKVKLTKNNLIFADQAWKLYVQNNYKELSDFNFSKTGKFTYLQAAINQHLKRFPQENGFNEIENKILQIIASEALSSEKIVQKLLFWQNENTVYGFGDVQFFAYLKELNNFFFVDDEKYYLNENGKRKLLSNGL</sequence>
<accession>A0A1I6RG35</accession>
<dbReference type="OrthoDB" id="127805at2"/>
<dbReference type="Pfam" id="PF08874">
    <property type="entry name" value="DUF1835"/>
    <property type="match status" value="1"/>
</dbReference>
<dbReference type="InterPro" id="IPR014973">
    <property type="entry name" value="DUF1835"/>
</dbReference>
<evidence type="ECO:0000259" key="1">
    <source>
        <dbReference type="Pfam" id="PF08874"/>
    </source>
</evidence>
<evidence type="ECO:0000313" key="2">
    <source>
        <dbReference type="EMBL" id="SFS63693.1"/>
    </source>
</evidence>